<dbReference type="PANTHER" id="PTHR37753">
    <property type="entry name" value="OS01G0940600 PROTEIN"/>
    <property type="match status" value="1"/>
</dbReference>
<evidence type="ECO:0000313" key="4">
    <source>
        <dbReference type="Proteomes" id="UP000257109"/>
    </source>
</evidence>
<accession>A0A371HXA7</accession>
<keyword evidence="4" id="KW-1185">Reference proteome</keyword>
<feature type="compositionally biased region" description="Acidic residues" evidence="1">
    <location>
        <begin position="97"/>
        <end position="115"/>
    </location>
</feature>
<dbReference type="PANTHER" id="PTHR37753:SF1">
    <property type="entry name" value="OS01G0940600 PROTEIN"/>
    <property type="match status" value="1"/>
</dbReference>
<dbReference type="Proteomes" id="UP000257109">
    <property type="component" value="Unassembled WGS sequence"/>
</dbReference>
<feature type="compositionally biased region" description="Basic and acidic residues" evidence="1">
    <location>
        <begin position="116"/>
        <end position="131"/>
    </location>
</feature>
<feature type="transmembrane region" description="Helical" evidence="2">
    <location>
        <begin position="57"/>
        <end position="76"/>
    </location>
</feature>
<reference evidence="3" key="1">
    <citation type="submission" date="2018-05" db="EMBL/GenBank/DDBJ databases">
        <title>Draft genome of Mucuna pruriens seed.</title>
        <authorList>
            <person name="Nnadi N.E."/>
            <person name="Vos R."/>
            <person name="Hasami M.H."/>
            <person name="Devisetty U.K."/>
            <person name="Aguiy J.C."/>
        </authorList>
    </citation>
    <scope>NUCLEOTIDE SEQUENCE [LARGE SCALE GENOMIC DNA]</scope>
    <source>
        <strain evidence="3">JCA_2017</strain>
    </source>
</reference>
<dbReference type="AlphaFoldDB" id="A0A371HXA7"/>
<feature type="region of interest" description="Disordered" evidence="1">
    <location>
        <begin position="93"/>
        <end position="150"/>
    </location>
</feature>
<evidence type="ECO:0000256" key="1">
    <source>
        <dbReference type="SAM" id="MobiDB-lite"/>
    </source>
</evidence>
<gene>
    <name evidence="3" type="ORF">CR513_08477</name>
</gene>
<organism evidence="3 4">
    <name type="scientific">Mucuna pruriens</name>
    <name type="common">Velvet bean</name>
    <name type="synonym">Dolichos pruriens</name>
    <dbReference type="NCBI Taxonomy" id="157652"/>
    <lineage>
        <taxon>Eukaryota</taxon>
        <taxon>Viridiplantae</taxon>
        <taxon>Streptophyta</taxon>
        <taxon>Embryophyta</taxon>
        <taxon>Tracheophyta</taxon>
        <taxon>Spermatophyta</taxon>
        <taxon>Magnoliopsida</taxon>
        <taxon>eudicotyledons</taxon>
        <taxon>Gunneridae</taxon>
        <taxon>Pentapetalae</taxon>
        <taxon>rosids</taxon>
        <taxon>fabids</taxon>
        <taxon>Fabales</taxon>
        <taxon>Fabaceae</taxon>
        <taxon>Papilionoideae</taxon>
        <taxon>50 kb inversion clade</taxon>
        <taxon>NPAAA clade</taxon>
        <taxon>indigoferoid/millettioid clade</taxon>
        <taxon>Phaseoleae</taxon>
        <taxon>Mucuna</taxon>
    </lineage>
</organism>
<name>A0A371HXA7_MUCPR</name>
<proteinExistence type="predicted"/>
<protein>
    <submittedName>
        <fullName evidence="3">Uncharacterized protein</fullName>
    </submittedName>
</protein>
<sequence>MATLFFCVSNPISHSSAFASLRVPPFFNSPTLRIPGSGRTRRGSAVAARAGPSTSSILFAIALPSSLLGVTILAALRIGNKLDREWLEEMAKNEALKEDDEYDDDDDNDNDDDDNDNKKDDIMKTHVREEPADQEEPALPHARNRPKREA</sequence>
<dbReference type="OrthoDB" id="786736at2759"/>
<dbReference type="STRING" id="157652.A0A371HXA7"/>
<keyword evidence="2" id="KW-1133">Transmembrane helix</keyword>
<keyword evidence="2" id="KW-0812">Transmembrane</keyword>
<comment type="caution">
    <text evidence="3">The sequence shown here is derived from an EMBL/GenBank/DDBJ whole genome shotgun (WGS) entry which is preliminary data.</text>
</comment>
<evidence type="ECO:0000313" key="3">
    <source>
        <dbReference type="EMBL" id="RDY07415.1"/>
    </source>
</evidence>
<dbReference type="EMBL" id="QJKJ01001472">
    <property type="protein sequence ID" value="RDY07415.1"/>
    <property type="molecule type" value="Genomic_DNA"/>
</dbReference>
<keyword evidence="2" id="KW-0472">Membrane</keyword>
<feature type="non-terminal residue" evidence="3">
    <location>
        <position position="1"/>
    </location>
</feature>
<evidence type="ECO:0000256" key="2">
    <source>
        <dbReference type="SAM" id="Phobius"/>
    </source>
</evidence>